<comment type="similarity">
    <text evidence="1">Belongs to the NARF family.</text>
</comment>
<dbReference type="Gene3D" id="3.40.950.10">
    <property type="entry name" value="Fe-only Hydrogenase (Larger Subunit), Chain L, domain 3"/>
    <property type="match status" value="1"/>
</dbReference>
<proteinExistence type="inferred from homology"/>
<dbReference type="PANTHER" id="PTHR11615">
    <property type="entry name" value="NITRATE, FORMATE, IRON DEHYDROGENASE"/>
    <property type="match status" value="1"/>
</dbReference>
<dbReference type="Pfam" id="PF02256">
    <property type="entry name" value="Fe_hyd_SSU"/>
    <property type="match status" value="1"/>
</dbReference>
<evidence type="ECO:0000313" key="6">
    <source>
        <dbReference type="Proteomes" id="UP000654370"/>
    </source>
</evidence>
<dbReference type="OrthoDB" id="10253113at2759"/>
<accession>A0A8H7PEC3</accession>
<gene>
    <name evidence="5" type="ORF">INT43_004909</name>
</gene>
<dbReference type="Pfam" id="PF02906">
    <property type="entry name" value="Fe_hyd_lg_C"/>
    <property type="match status" value="2"/>
</dbReference>
<dbReference type="InterPro" id="IPR050340">
    <property type="entry name" value="Cytosolic_Fe-S_CAF"/>
</dbReference>
<organism evidence="5 6">
    <name type="scientific">Mortierella isabellina</name>
    <name type="common">Filamentous fungus</name>
    <name type="synonym">Umbelopsis isabellina</name>
    <dbReference type="NCBI Taxonomy" id="91625"/>
    <lineage>
        <taxon>Eukaryota</taxon>
        <taxon>Fungi</taxon>
        <taxon>Fungi incertae sedis</taxon>
        <taxon>Mucoromycota</taxon>
        <taxon>Mucoromycotina</taxon>
        <taxon>Umbelopsidomycetes</taxon>
        <taxon>Umbelopsidales</taxon>
        <taxon>Umbelopsidaceae</taxon>
        <taxon>Umbelopsis</taxon>
    </lineage>
</organism>
<comment type="caution">
    <text evidence="5">The sequence shown here is derived from an EMBL/GenBank/DDBJ whole genome shotgun (WGS) entry which is preliminary data.</text>
</comment>
<name>A0A8H7PEC3_MORIS</name>
<keyword evidence="6" id="KW-1185">Reference proteome</keyword>
<evidence type="ECO:0000259" key="4">
    <source>
        <dbReference type="SMART" id="SM00902"/>
    </source>
</evidence>
<dbReference type="Proteomes" id="UP000654370">
    <property type="component" value="Unassembled WGS sequence"/>
</dbReference>
<protein>
    <recommendedName>
        <fullName evidence="4">Iron hydrogenase small subunit domain-containing protein</fullName>
    </recommendedName>
</protein>
<keyword evidence="2" id="KW-0479">Metal-binding</keyword>
<evidence type="ECO:0000256" key="1">
    <source>
        <dbReference type="ARBA" id="ARBA00006596"/>
    </source>
</evidence>
<evidence type="ECO:0000256" key="3">
    <source>
        <dbReference type="SAM" id="MobiDB-lite"/>
    </source>
</evidence>
<keyword evidence="2" id="KW-0411">Iron-sulfur</keyword>
<dbReference type="EMBL" id="JAEPQZ010000017">
    <property type="protein sequence ID" value="KAG2172367.1"/>
    <property type="molecule type" value="Genomic_DNA"/>
</dbReference>
<dbReference type="SUPFAM" id="SSF53920">
    <property type="entry name" value="Fe-only hydrogenase"/>
    <property type="match status" value="1"/>
</dbReference>
<keyword evidence="2" id="KW-0004">4Fe-4S</keyword>
<dbReference type="Gene3D" id="3.40.50.1780">
    <property type="match status" value="2"/>
</dbReference>
<evidence type="ECO:0000313" key="5">
    <source>
        <dbReference type="EMBL" id="KAG2172367.1"/>
    </source>
</evidence>
<dbReference type="GO" id="GO:0051539">
    <property type="term" value="F:4 iron, 4 sulfur cluster binding"/>
    <property type="evidence" value="ECO:0007669"/>
    <property type="project" value="UniProtKB-KW"/>
</dbReference>
<dbReference type="SMART" id="SM00902">
    <property type="entry name" value="Fe_hyd_SSU"/>
    <property type="match status" value="1"/>
</dbReference>
<dbReference type="AlphaFoldDB" id="A0A8H7PEC3"/>
<dbReference type="InterPro" id="IPR004108">
    <property type="entry name" value="Fe_hydrogenase_lsu_C"/>
</dbReference>
<keyword evidence="2" id="KW-0408">Iron</keyword>
<feature type="region of interest" description="Disordered" evidence="3">
    <location>
        <begin position="194"/>
        <end position="226"/>
    </location>
</feature>
<evidence type="ECO:0000256" key="2">
    <source>
        <dbReference type="ARBA" id="ARBA00022485"/>
    </source>
</evidence>
<sequence>MAFSSALVLTDLNDYISPSQACIKPVEVQKKENEEQTSIKVNEAGNYYEVSVDGTEEKLESASISLNDCLACSGCITSAESVLITMQSQEELYKILKTNAEAQAAGRTDDIITIVISMSPQTRASLAAKYDISPMQAHAKLTHFFKHHLGAHHFFDTSFSRDFSLVESAREFVERYRTYMQKGGEQIEAARLEQEEKEQAEENTNGKTRQRRRRARPGDGDANGTASLEEMPMLASACPGWICYAEKTHGFILPHISAAKSPQQIMGSIVKDFYAKQLGLRPNQIYHISVMPCYDKKLEASRPDFFDEEFQTRDVDCVLTTIEVDKMFSEQNVDFKTLPEAPLDELFNKIGKSSSFQNPTLYGSSGSPSGGYLEYILATAARELFGVQDVSNNLYVQTVKNADFTEYTLKSSEGKPLLRFASAYGFRNIQNVVRKVKNNKCAYHFVEVMACPGGCINGGGQIPVPAEETNLTAKDWISHVDNIYRSVEGVRPEENEAVKALYSEWIGQETSDNAKRLLRTQYHAVTQNLTNPLATVW</sequence>
<dbReference type="InterPro" id="IPR009016">
    <property type="entry name" value="Fe_hydrogenase"/>
</dbReference>
<reference evidence="5" key="1">
    <citation type="submission" date="2020-12" db="EMBL/GenBank/DDBJ databases">
        <title>Metabolic potential, ecology and presence of endohyphal bacteria is reflected in genomic diversity of Mucoromycotina.</title>
        <authorList>
            <person name="Muszewska A."/>
            <person name="Okrasinska A."/>
            <person name="Steczkiewicz K."/>
            <person name="Drgas O."/>
            <person name="Orlowska M."/>
            <person name="Perlinska-Lenart U."/>
            <person name="Aleksandrzak-Piekarczyk T."/>
            <person name="Szatraj K."/>
            <person name="Zielenkiewicz U."/>
            <person name="Pilsyk S."/>
            <person name="Malc E."/>
            <person name="Mieczkowski P."/>
            <person name="Kruszewska J.S."/>
            <person name="Biernat P."/>
            <person name="Pawlowska J."/>
        </authorList>
    </citation>
    <scope>NUCLEOTIDE SEQUENCE</scope>
    <source>
        <strain evidence="5">WA0000067209</strain>
    </source>
</reference>
<feature type="domain" description="Iron hydrogenase small subunit" evidence="4">
    <location>
        <begin position="470"/>
        <end position="526"/>
    </location>
</feature>
<dbReference type="InterPro" id="IPR003149">
    <property type="entry name" value="Fe_hydrogenase_ssu"/>
</dbReference>